<organism evidence="2 3">
    <name type="scientific">Clostridium perfringens</name>
    <dbReference type="NCBI Taxonomy" id="1502"/>
    <lineage>
        <taxon>Bacteria</taxon>
        <taxon>Bacillati</taxon>
        <taxon>Bacillota</taxon>
        <taxon>Clostridia</taxon>
        <taxon>Eubacteriales</taxon>
        <taxon>Clostridiaceae</taxon>
        <taxon>Clostridium</taxon>
    </lineage>
</organism>
<gene>
    <name evidence="2" type="ORF">G6Z34_13240</name>
</gene>
<protein>
    <submittedName>
        <fullName evidence="2">Uncharacterized protein</fullName>
    </submittedName>
</protein>
<sequence length="59" mass="7147">MKITETIKSLKEEIEDLKKQLEITKSERDQFKEIADRNAIKVMKYEKSIKDITERLKEY</sequence>
<comment type="caution">
    <text evidence="2">The sequence shown here is derived from an EMBL/GenBank/DDBJ whole genome shotgun (WGS) entry which is preliminary data.</text>
</comment>
<evidence type="ECO:0000256" key="1">
    <source>
        <dbReference type="SAM" id="Coils"/>
    </source>
</evidence>
<proteinExistence type="predicted"/>
<evidence type="ECO:0000313" key="2">
    <source>
        <dbReference type="EMBL" id="NGU31050.1"/>
    </source>
</evidence>
<feature type="coiled-coil region" evidence="1">
    <location>
        <begin position="7"/>
        <end position="34"/>
    </location>
</feature>
<dbReference type="EMBL" id="JAALLZ010000006">
    <property type="protein sequence ID" value="NGU31050.1"/>
    <property type="molecule type" value="Genomic_DNA"/>
</dbReference>
<name>A0AAP6WPT1_CLOPF</name>
<dbReference type="RefSeq" id="WP_164800985.1">
    <property type="nucleotide sequence ID" value="NZ_JAALLZ010000006.1"/>
</dbReference>
<dbReference type="Proteomes" id="UP000481454">
    <property type="component" value="Unassembled WGS sequence"/>
</dbReference>
<evidence type="ECO:0000313" key="3">
    <source>
        <dbReference type="Proteomes" id="UP000481454"/>
    </source>
</evidence>
<reference evidence="2 3" key="1">
    <citation type="submission" date="2020-02" db="EMBL/GenBank/DDBJ databases">
        <title>Genomic Insights into the Phylogeny and Genetic Plasticity of the Human and Animal Enteric Pathogen Clostridium perfringens.</title>
        <authorList>
            <person name="Feng Y."/>
            <person name="Hu Y."/>
        </authorList>
    </citation>
    <scope>NUCLEOTIDE SEQUENCE [LARGE SCALE GENOMIC DNA]</scope>
    <source>
        <strain evidence="2 3">CP-40</strain>
    </source>
</reference>
<accession>A0AAP6WPT1</accession>
<dbReference type="AlphaFoldDB" id="A0AAP6WPT1"/>
<keyword evidence="1" id="KW-0175">Coiled coil</keyword>